<comment type="caution">
    <text evidence="2">The sequence shown here is derived from an EMBL/GenBank/DDBJ whole genome shotgun (WGS) entry which is preliminary data.</text>
</comment>
<gene>
    <name evidence="2" type="ORF">ZIOFF_049229</name>
</gene>
<evidence type="ECO:0000313" key="3">
    <source>
        <dbReference type="Proteomes" id="UP000734854"/>
    </source>
</evidence>
<name>A0A8J5KV01_ZINOF</name>
<organism evidence="2 3">
    <name type="scientific">Zingiber officinale</name>
    <name type="common">Ginger</name>
    <name type="synonym">Amomum zingiber</name>
    <dbReference type="NCBI Taxonomy" id="94328"/>
    <lineage>
        <taxon>Eukaryota</taxon>
        <taxon>Viridiplantae</taxon>
        <taxon>Streptophyta</taxon>
        <taxon>Embryophyta</taxon>
        <taxon>Tracheophyta</taxon>
        <taxon>Spermatophyta</taxon>
        <taxon>Magnoliopsida</taxon>
        <taxon>Liliopsida</taxon>
        <taxon>Zingiberales</taxon>
        <taxon>Zingiberaceae</taxon>
        <taxon>Zingiber</taxon>
    </lineage>
</organism>
<dbReference type="EMBL" id="JACMSC010000013">
    <property type="protein sequence ID" value="KAG6494210.1"/>
    <property type="molecule type" value="Genomic_DNA"/>
</dbReference>
<dbReference type="SUPFAM" id="SSF51045">
    <property type="entry name" value="WW domain"/>
    <property type="match status" value="1"/>
</dbReference>
<evidence type="ECO:0008006" key="4">
    <source>
        <dbReference type="Google" id="ProtNLM"/>
    </source>
</evidence>
<evidence type="ECO:0000313" key="2">
    <source>
        <dbReference type="EMBL" id="KAG6494210.1"/>
    </source>
</evidence>
<dbReference type="InterPro" id="IPR051105">
    <property type="entry name" value="WWC/KIBRA_Hippo_Reg"/>
</dbReference>
<dbReference type="Proteomes" id="UP000734854">
    <property type="component" value="Unassembled WGS sequence"/>
</dbReference>
<dbReference type="AlphaFoldDB" id="A0A8J5KV01"/>
<dbReference type="PANTHER" id="PTHR14791">
    <property type="entry name" value="BOMB/KIRA PROTEINS"/>
    <property type="match status" value="1"/>
</dbReference>
<proteinExistence type="predicted"/>
<sequence>MIFYYGSVMVSLQEAMPLEKKSCREAKNFYTKKRKMGEGEEREEGLFVKEMKVEKEAIELTLDVPLPLDWQRCLDIKSGEIHFYNTRTQRRTSTDPRLILDPPATAPLSLDLELNLSSRHSPPMRPPAPPLEKPKTDHRDVKGLSLLWNSLDADADAGADYDTKEMVAAVCARCHMLVMMSKPALSCPNCKFVNPPDHSFST</sequence>
<dbReference type="InterPro" id="IPR036020">
    <property type="entry name" value="WW_dom_sf"/>
</dbReference>
<feature type="region of interest" description="Disordered" evidence="1">
    <location>
        <begin position="117"/>
        <end position="137"/>
    </location>
</feature>
<keyword evidence="3" id="KW-1185">Reference proteome</keyword>
<protein>
    <recommendedName>
        <fullName evidence="4">WW domain-containing protein</fullName>
    </recommendedName>
</protein>
<dbReference type="Gene3D" id="2.20.70.10">
    <property type="match status" value="1"/>
</dbReference>
<evidence type="ECO:0000256" key="1">
    <source>
        <dbReference type="SAM" id="MobiDB-lite"/>
    </source>
</evidence>
<reference evidence="2 3" key="1">
    <citation type="submission" date="2020-08" db="EMBL/GenBank/DDBJ databases">
        <title>Plant Genome Project.</title>
        <authorList>
            <person name="Zhang R.-G."/>
        </authorList>
    </citation>
    <scope>NUCLEOTIDE SEQUENCE [LARGE SCALE GENOMIC DNA]</scope>
    <source>
        <tissue evidence="2">Rhizome</tissue>
    </source>
</reference>
<accession>A0A8J5KV01</accession>
<dbReference type="PANTHER" id="PTHR14791:SF42">
    <property type="entry name" value="F16L1.2 PROTEIN"/>
    <property type="match status" value="1"/>
</dbReference>